<evidence type="ECO:0000313" key="10">
    <source>
        <dbReference type="Proteomes" id="UP000612893"/>
    </source>
</evidence>
<organism evidence="9 10">
    <name type="scientific">Candidatus Nephthysia bennettiae</name>
    <dbReference type="NCBI Taxonomy" id="3127016"/>
    <lineage>
        <taxon>Bacteria</taxon>
        <taxon>Bacillati</taxon>
        <taxon>Candidatus Dormiibacterota</taxon>
        <taxon>Candidatus Dormibacteria</taxon>
        <taxon>Candidatus Dormibacterales</taxon>
        <taxon>Candidatus Dormibacteraceae</taxon>
        <taxon>Candidatus Nephthysia</taxon>
    </lineage>
</organism>
<protein>
    <submittedName>
        <fullName evidence="9">DedA family protein</fullName>
    </submittedName>
</protein>
<evidence type="ECO:0000259" key="8">
    <source>
        <dbReference type="Pfam" id="PF09335"/>
    </source>
</evidence>
<feature type="transmembrane region" description="Helical" evidence="7">
    <location>
        <begin position="190"/>
        <end position="217"/>
    </location>
</feature>
<evidence type="ECO:0000256" key="7">
    <source>
        <dbReference type="SAM" id="Phobius"/>
    </source>
</evidence>
<dbReference type="AlphaFoldDB" id="A0A934K1L4"/>
<gene>
    <name evidence="9" type="ORF">JF922_09090</name>
</gene>
<dbReference type="Pfam" id="PF09335">
    <property type="entry name" value="VTT_dom"/>
    <property type="match status" value="1"/>
</dbReference>
<comment type="caution">
    <text evidence="9">The sequence shown here is derived from an EMBL/GenBank/DDBJ whole genome shotgun (WGS) entry which is preliminary data.</text>
</comment>
<comment type="subcellular location">
    <subcellularLocation>
        <location evidence="1">Cell membrane</location>
        <topology evidence="1">Multi-pass membrane protein</topology>
    </subcellularLocation>
</comment>
<dbReference type="InterPro" id="IPR032816">
    <property type="entry name" value="VTT_dom"/>
</dbReference>
<dbReference type="PANTHER" id="PTHR42709:SF6">
    <property type="entry name" value="UNDECAPRENYL PHOSPHATE TRANSPORTER A"/>
    <property type="match status" value="1"/>
</dbReference>
<dbReference type="PANTHER" id="PTHR42709">
    <property type="entry name" value="ALKALINE PHOSPHATASE LIKE PROTEIN"/>
    <property type="match status" value="1"/>
</dbReference>
<evidence type="ECO:0000256" key="2">
    <source>
        <dbReference type="ARBA" id="ARBA00010792"/>
    </source>
</evidence>
<accession>A0A934K1L4</accession>
<keyword evidence="3" id="KW-1003">Cell membrane</keyword>
<keyword evidence="6 7" id="KW-0472">Membrane</keyword>
<dbReference type="InterPro" id="IPR051311">
    <property type="entry name" value="DedA_domain"/>
</dbReference>
<evidence type="ECO:0000256" key="4">
    <source>
        <dbReference type="ARBA" id="ARBA00022692"/>
    </source>
</evidence>
<dbReference type="RefSeq" id="WP_338201051.1">
    <property type="nucleotide sequence ID" value="NZ_JAEKNR010000100.1"/>
</dbReference>
<dbReference type="Proteomes" id="UP000612893">
    <property type="component" value="Unassembled WGS sequence"/>
</dbReference>
<keyword evidence="4 7" id="KW-0812">Transmembrane</keyword>
<keyword evidence="10" id="KW-1185">Reference proteome</keyword>
<evidence type="ECO:0000256" key="5">
    <source>
        <dbReference type="ARBA" id="ARBA00022989"/>
    </source>
</evidence>
<feature type="domain" description="VTT" evidence="8">
    <location>
        <begin position="57"/>
        <end position="182"/>
    </location>
</feature>
<feature type="transmembrane region" description="Helical" evidence="7">
    <location>
        <begin position="78"/>
        <end position="98"/>
    </location>
</feature>
<evidence type="ECO:0000256" key="3">
    <source>
        <dbReference type="ARBA" id="ARBA00022475"/>
    </source>
</evidence>
<sequence length="235" mass="26408">MLHVLIIVQAGLQGWPEMPSWFHTLTRDLGHFVREHQTLGLFLAIFAEELGIPLPAPGDVIIAWGGYLTTTGAISYPLAYLAVVGGAVTGSFCLYSLSKRFGHPFLLRFGRYIGLYPERLDKAERAFQRWGPWAIIVGRHIPGMRIVLSAFAGVFKVRARVFVPCVFVSASAWAFIFLEIGRLLGRNSRYLFRLFPAHLFPVLLLLLVAAAVIWLAFEHGWRARSEAERTDTAER</sequence>
<feature type="transmembrane region" description="Helical" evidence="7">
    <location>
        <begin position="161"/>
        <end position="178"/>
    </location>
</feature>
<comment type="similarity">
    <text evidence="2">Belongs to the DedA family.</text>
</comment>
<evidence type="ECO:0000256" key="6">
    <source>
        <dbReference type="ARBA" id="ARBA00023136"/>
    </source>
</evidence>
<dbReference type="GO" id="GO:0005886">
    <property type="term" value="C:plasma membrane"/>
    <property type="evidence" value="ECO:0007669"/>
    <property type="project" value="UniProtKB-SubCell"/>
</dbReference>
<keyword evidence="5 7" id="KW-1133">Transmembrane helix</keyword>
<reference evidence="9" key="1">
    <citation type="submission" date="2020-10" db="EMBL/GenBank/DDBJ databases">
        <title>Ca. Dormibacterota MAGs.</title>
        <authorList>
            <person name="Montgomery K."/>
        </authorList>
    </citation>
    <scope>NUCLEOTIDE SEQUENCE [LARGE SCALE GENOMIC DNA]</scope>
    <source>
        <strain evidence="9">SC8812_S17_10</strain>
    </source>
</reference>
<proteinExistence type="inferred from homology"/>
<evidence type="ECO:0000313" key="9">
    <source>
        <dbReference type="EMBL" id="MBJ7598224.1"/>
    </source>
</evidence>
<evidence type="ECO:0000256" key="1">
    <source>
        <dbReference type="ARBA" id="ARBA00004651"/>
    </source>
</evidence>
<dbReference type="EMBL" id="JAEKNR010000100">
    <property type="protein sequence ID" value="MBJ7598224.1"/>
    <property type="molecule type" value="Genomic_DNA"/>
</dbReference>
<name>A0A934K1L4_9BACT</name>